<dbReference type="OrthoDB" id="5856459at2759"/>
<protein>
    <submittedName>
        <fullName evidence="4">Craniofacial development protein 2-like</fullName>
    </submittedName>
</protein>
<proteinExistence type="predicted"/>
<reference evidence="4" key="1">
    <citation type="submission" date="2017-02" db="UniProtKB">
        <authorList>
            <consortium name="WormBaseParasite"/>
        </authorList>
    </citation>
    <scope>IDENTIFICATION</scope>
</reference>
<dbReference type="Proteomes" id="UP000267096">
    <property type="component" value="Unassembled WGS sequence"/>
</dbReference>
<evidence type="ECO:0000313" key="3">
    <source>
        <dbReference type="Proteomes" id="UP000267096"/>
    </source>
</evidence>
<name>A0A0M3J0D8_ANISI</name>
<keyword evidence="3" id="KW-1185">Reference proteome</keyword>
<evidence type="ECO:0000313" key="2">
    <source>
        <dbReference type="EMBL" id="VDK18177.1"/>
    </source>
</evidence>
<sequence>MTLRIRVLGPTWLKRNGKTAAIGYKGWQPETAKTVAKKPINQKNGQDSKKLENGPDGQRFKSNGRVKPTNNAQPTEEAEEDLEEFFEEAERAMNKKSTYTIVQGDFNAKVGCRINQNERYIDYEDLVKKINEAAKEASEKAPSRRTMRIQNHTKQLMADRARRIIEGKTNEEEYKSLCKEIRRCIKADCEAYRTERLRKVVEAHKSVKKAERDVALKRKMPNALKDNSGRTTSVRSEIKEICEKFYNDLYSSKIQITEKKSRAQEEEIPTVMKEEVKNALSKMKTDKSPGNDKIKAEYLKMGGENLHKALAERFTKYLQNTEIPKIWLTSETVLIRKKGDPEDLANYRPITLLSQ</sequence>
<evidence type="ECO:0000313" key="4">
    <source>
        <dbReference type="WBParaSite" id="ASIM_0000097501-mRNA-1"/>
    </source>
</evidence>
<organism evidence="4">
    <name type="scientific">Anisakis simplex</name>
    <name type="common">Herring worm</name>
    <dbReference type="NCBI Taxonomy" id="6269"/>
    <lineage>
        <taxon>Eukaryota</taxon>
        <taxon>Metazoa</taxon>
        <taxon>Ecdysozoa</taxon>
        <taxon>Nematoda</taxon>
        <taxon>Chromadorea</taxon>
        <taxon>Rhabditida</taxon>
        <taxon>Spirurina</taxon>
        <taxon>Ascaridomorpha</taxon>
        <taxon>Ascaridoidea</taxon>
        <taxon>Anisakidae</taxon>
        <taxon>Anisakis</taxon>
        <taxon>Anisakis simplex complex</taxon>
    </lineage>
</organism>
<accession>A0A0M3J0D8</accession>
<reference evidence="2 3" key="2">
    <citation type="submission" date="2018-11" db="EMBL/GenBank/DDBJ databases">
        <authorList>
            <consortium name="Pathogen Informatics"/>
        </authorList>
    </citation>
    <scope>NUCLEOTIDE SEQUENCE [LARGE SCALE GENOMIC DNA]</scope>
</reference>
<dbReference type="WBParaSite" id="ASIM_0000097501-mRNA-1">
    <property type="protein sequence ID" value="ASIM_0000097501-mRNA-1"/>
    <property type="gene ID" value="ASIM_0000097501"/>
</dbReference>
<evidence type="ECO:0000256" key="1">
    <source>
        <dbReference type="SAM" id="MobiDB-lite"/>
    </source>
</evidence>
<gene>
    <name evidence="2" type="ORF">ASIM_LOCUS871</name>
</gene>
<dbReference type="PANTHER" id="PTHR19446">
    <property type="entry name" value="REVERSE TRANSCRIPTASES"/>
    <property type="match status" value="1"/>
</dbReference>
<feature type="region of interest" description="Disordered" evidence="1">
    <location>
        <begin position="33"/>
        <end position="80"/>
    </location>
</feature>
<dbReference type="AlphaFoldDB" id="A0A0M3J0D8"/>
<dbReference type="EMBL" id="UYRR01000744">
    <property type="protein sequence ID" value="VDK18177.1"/>
    <property type="molecule type" value="Genomic_DNA"/>
</dbReference>